<dbReference type="Proteomes" id="UP001392437">
    <property type="component" value="Unassembled WGS sequence"/>
</dbReference>
<reference evidence="1 2" key="1">
    <citation type="submission" date="2023-01" db="EMBL/GenBank/DDBJ databases">
        <title>Analysis of 21 Apiospora genomes using comparative genomics revels a genus with tremendous synthesis potential of carbohydrate active enzymes and secondary metabolites.</title>
        <authorList>
            <person name="Sorensen T."/>
        </authorList>
    </citation>
    <scope>NUCLEOTIDE SEQUENCE [LARGE SCALE GENOMIC DNA]</scope>
    <source>
        <strain evidence="1 2">CBS 117206</strain>
    </source>
</reference>
<dbReference type="EMBL" id="JAQQWP010000008">
    <property type="protein sequence ID" value="KAK8106763.1"/>
    <property type="molecule type" value="Genomic_DNA"/>
</dbReference>
<keyword evidence="2" id="KW-1185">Reference proteome</keyword>
<evidence type="ECO:0000313" key="1">
    <source>
        <dbReference type="EMBL" id="KAK8106763.1"/>
    </source>
</evidence>
<gene>
    <name evidence="1" type="ORF">PG999_010122</name>
</gene>
<sequence length="105" mass="11880">MRPSGSRPSTPYSRPLDVVWDHSWTAHLAGALEPGYSRVLIHESVVSALRPQARVTTADLAMMAILSTKERTEEKFEKIIPNRRIRGTVVNRSDFKMKLISCFIV</sequence>
<protein>
    <submittedName>
        <fullName evidence="1">Uncharacterized protein</fullName>
    </submittedName>
</protein>
<dbReference type="AlphaFoldDB" id="A0AAW0QU32"/>
<name>A0AAW0QU32_9PEZI</name>
<accession>A0AAW0QU32</accession>
<proteinExistence type="predicted"/>
<comment type="caution">
    <text evidence="1">The sequence shown here is derived from an EMBL/GenBank/DDBJ whole genome shotgun (WGS) entry which is preliminary data.</text>
</comment>
<evidence type="ECO:0000313" key="2">
    <source>
        <dbReference type="Proteomes" id="UP001392437"/>
    </source>
</evidence>
<organism evidence="1 2">
    <name type="scientific">Apiospora kogelbergensis</name>
    <dbReference type="NCBI Taxonomy" id="1337665"/>
    <lineage>
        <taxon>Eukaryota</taxon>
        <taxon>Fungi</taxon>
        <taxon>Dikarya</taxon>
        <taxon>Ascomycota</taxon>
        <taxon>Pezizomycotina</taxon>
        <taxon>Sordariomycetes</taxon>
        <taxon>Xylariomycetidae</taxon>
        <taxon>Amphisphaeriales</taxon>
        <taxon>Apiosporaceae</taxon>
        <taxon>Apiospora</taxon>
    </lineage>
</organism>
<dbReference type="InterPro" id="IPR029063">
    <property type="entry name" value="SAM-dependent_MTases_sf"/>
</dbReference>
<dbReference type="Gene3D" id="3.40.50.150">
    <property type="entry name" value="Vaccinia Virus protein VP39"/>
    <property type="match status" value="1"/>
</dbReference>